<comment type="caution">
    <text evidence="2">The sequence shown here is derived from an EMBL/GenBank/DDBJ whole genome shotgun (WGS) entry which is preliminary data.</text>
</comment>
<organism evidence="2 3">
    <name type="scientific">Turnera subulata</name>
    <dbReference type="NCBI Taxonomy" id="218843"/>
    <lineage>
        <taxon>Eukaryota</taxon>
        <taxon>Viridiplantae</taxon>
        <taxon>Streptophyta</taxon>
        <taxon>Embryophyta</taxon>
        <taxon>Tracheophyta</taxon>
        <taxon>Spermatophyta</taxon>
        <taxon>Magnoliopsida</taxon>
        <taxon>eudicotyledons</taxon>
        <taxon>Gunneridae</taxon>
        <taxon>Pentapetalae</taxon>
        <taxon>rosids</taxon>
        <taxon>fabids</taxon>
        <taxon>Malpighiales</taxon>
        <taxon>Passifloraceae</taxon>
        <taxon>Turnera</taxon>
    </lineage>
</organism>
<protein>
    <submittedName>
        <fullName evidence="2">Uncharacterized protein</fullName>
    </submittedName>
</protein>
<dbReference type="AlphaFoldDB" id="A0A9Q0JDZ4"/>
<gene>
    <name evidence="2" type="ORF">Tsubulata_036986</name>
</gene>
<reference evidence="2" key="2">
    <citation type="journal article" date="2023" name="Plants (Basel)">
        <title>Annotation of the Turnera subulata (Passifloraceae) Draft Genome Reveals the S-Locus Evolved after the Divergence of Turneroideae from Passifloroideae in a Stepwise Manner.</title>
        <authorList>
            <person name="Henning P.M."/>
            <person name="Roalson E.H."/>
            <person name="Mir W."/>
            <person name="McCubbin A.G."/>
            <person name="Shore J.S."/>
        </authorList>
    </citation>
    <scope>NUCLEOTIDE SEQUENCE</scope>
    <source>
        <strain evidence="2">F60SS</strain>
    </source>
</reference>
<reference evidence="2" key="1">
    <citation type="submission" date="2022-02" db="EMBL/GenBank/DDBJ databases">
        <authorList>
            <person name="Henning P.M."/>
            <person name="McCubbin A.G."/>
            <person name="Shore J.S."/>
        </authorList>
    </citation>
    <scope>NUCLEOTIDE SEQUENCE</scope>
    <source>
        <strain evidence="2">F60SS</strain>
        <tissue evidence="2">Leaves</tissue>
    </source>
</reference>
<feature type="coiled-coil region" evidence="1">
    <location>
        <begin position="121"/>
        <end position="155"/>
    </location>
</feature>
<dbReference type="Proteomes" id="UP001141552">
    <property type="component" value="Unassembled WGS sequence"/>
</dbReference>
<keyword evidence="1" id="KW-0175">Coiled coil</keyword>
<evidence type="ECO:0000256" key="1">
    <source>
        <dbReference type="SAM" id="Coils"/>
    </source>
</evidence>
<evidence type="ECO:0000313" key="2">
    <source>
        <dbReference type="EMBL" id="KAJ4837120.1"/>
    </source>
</evidence>
<dbReference type="EMBL" id="JAKUCV010003930">
    <property type="protein sequence ID" value="KAJ4837120.1"/>
    <property type="molecule type" value="Genomic_DNA"/>
</dbReference>
<dbReference type="OrthoDB" id="427456at2759"/>
<name>A0A9Q0JDZ4_9ROSI</name>
<keyword evidence="3" id="KW-1185">Reference proteome</keyword>
<sequence>MNTPPKSITRQHPRPPINTTSISIQTVESSVQGLVKSWYRREKWKLFFHSRSEIDDLAIKRAAWRTHLSKILESTPARVKINSPSRGARRLLLPAARVVESAFELSDEAIEAQIEGTVLQFEALREENAKLMETIAEKDEIIEKLQEIIEKITCNH</sequence>
<proteinExistence type="predicted"/>
<evidence type="ECO:0000313" key="3">
    <source>
        <dbReference type="Proteomes" id="UP001141552"/>
    </source>
</evidence>
<accession>A0A9Q0JDZ4</accession>